<dbReference type="AlphaFoldDB" id="A0AAC8VS58"/>
<dbReference type="SUPFAM" id="SSF55120">
    <property type="entry name" value="Pseudouridine synthase"/>
    <property type="match status" value="1"/>
</dbReference>
<reference evidence="6 8" key="3">
    <citation type="journal article" date="2016" name="Genome Announc.">
        <title>Fully Closed Genome Sequences of Five Type Strains of the Genus Cronobacter and One Cronobacter sakazakii Strain.</title>
        <authorList>
            <person name="Moine D."/>
            <person name="Kassam M."/>
            <person name="Baert L."/>
            <person name="Tang Y."/>
            <person name="Barretto C."/>
            <person name="Ngom Bru C."/>
            <person name="Klijn A."/>
            <person name="Descombes P."/>
        </authorList>
    </citation>
    <scope>NUCLEOTIDE SEQUENCE [LARGE SCALE GENOMIC DNA]</scope>
    <source>
        <strain evidence="6 8">NCTC 9529</strain>
    </source>
</reference>
<sequence length="349" mass="39074">MSDFNTLRWLHGQPQGQGRLKASPGDFQVVEDLGFAPDGDGEHLLVRIRKTGCNTRAVADALAKFLGIAAREVSFAGQKDKYAVTEQWLCARLPGKEMPAMRAFMLEGCEVLEFARHRRKLRLGALKGNRFSLVLRDITHRDEIEQRLGLIREQGVPNYFGPQRFGRGGSNTYQAKRWAQTGQPPRERNKRGFALSAARSLMFNTLVSERLQRCDVNQVMDGDALQLAGRGSWFVAASEELADLQARVDSGELLITAALPGTGDWGTQRAALAFEQTTLADETELLTLLTREKVEAARRAMLLFPRELRWQWQDDATLEVSFWLPAGSFATSVMRELFNTSEDVADISE</sequence>
<name>A0AAC8VS58_9ENTR</name>
<dbReference type="GO" id="GO:0003723">
    <property type="term" value="F:RNA binding"/>
    <property type="evidence" value="ECO:0007669"/>
    <property type="project" value="InterPro"/>
</dbReference>
<dbReference type="InterPro" id="IPR050170">
    <property type="entry name" value="TruD_pseudoU_synthase"/>
</dbReference>
<feature type="domain" description="TRUD" evidence="5">
    <location>
        <begin position="155"/>
        <end position="303"/>
    </location>
</feature>
<accession>A0AAC8VS58</accession>
<dbReference type="Gene3D" id="3.30.2340.10">
    <property type="entry name" value="TruD, insertion domain"/>
    <property type="match status" value="1"/>
</dbReference>
<dbReference type="FunFam" id="3.30.2350.20:FF:000001">
    <property type="entry name" value="tRNA pseudouridine synthase D"/>
    <property type="match status" value="1"/>
</dbReference>
<dbReference type="RefSeq" id="WP_038856435.1">
    <property type="nucleotide sequence ID" value="NZ_AJKW01000005.1"/>
</dbReference>
<keyword evidence="2 4" id="KW-0819">tRNA processing</keyword>
<comment type="catalytic activity">
    <reaction evidence="4">
        <text>uridine(13) in tRNA = pseudouridine(13) in tRNA</text>
        <dbReference type="Rhea" id="RHEA:42540"/>
        <dbReference type="Rhea" id="RHEA-COMP:10105"/>
        <dbReference type="Rhea" id="RHEA-COMP:10106"/>
        <dbReference type="ChEBI" id="CHEBI:65314"/>
        <dbReference type="ChEBI" id="CHEBI:65315"/>
        <dbReference type="EC" id="5.4.99.27"/>
    </reaction>
</comment>
<feature type="active site" description="Nucleophile" evidence="4">
    <location>
        <position position="80"/>
    </location>
</feature>
<dbReference type="PANTHER" id="PTHR47811:SF1">
    <property type="entry name" value="TRNA PSEUDOURIDINE SYNTHASE D"/>
    <property type="match status" value="1"/>
</dbReference>
<reference evidence="8" key="1">
    <citation type="submission" date="2015-07" db="EMBL/GenBank/DDBJ databases">
        <authorList>
            <person name="Moine D."/>
            <person name="Kassam M."/>
        </authorList>
    </citation>
    <scope>NUCLEOTIDE SEQUENCE [LARGE SCALE GENOMIC DNA]</scope>
    <source>
        <strain evidence="8">NCTC 9529</strain>
    </source>
</reference>
<evidence type="ECO:0000256" key="2">
    <source>
        <dbReference type="ARBA" id="ARBA00022694"/>
    </source>
</evidence>
<dbReference type="HAMAP" id="MF_01082">
    <property type="entry name" value="TruD"/>
    <property type="match status" value="1"/>
</dbReference>
<evidence type="ECO:0000313" key="6">
    <source>
        <dbReference type="EMBL" id="ALB55980.1"/>
    </source>
</evidence>
<dbReference type="NCBIfam" id="TIGR00094">
    <property type="entry name" value="tRNA_TruD_broad"/>
    <property type="match status" value="1"/>
</dbReference>
<dbReference type="InterPro" id="IPR020103">
    <property type="entry name" value="PsdUridine_synth_cat_dom_sf"/>
</dbReference>
<reference evidence="8" key="2">
    <citation type="submission" date="2015-09" db="EMBL/GenBank/DDBJ databases">
        <title>Cronobacter genome sequencing and assembly.</title>
        <authorList>
            <person name="Descombes P."/>
            <person name="Baert L."/>
            <person name="Ngom-Bru C."/>
            <person name="Barretto C."/>
        </authorList>
    </citation>
    <scope>NUCLEOTIDE SEQUENCE [LARGE SCALE GENOMIC DNA]</scope>
    <source>
        <strain evidence="8">NCTC 9529</strain>
    </source>
</reference>
<dbReference type="NCBIfam" id="NF002155">
    <property type="entry name" value="PRK00984.1-4"/>
    <property type="match status" value="1"/>
</dbReference>
<dbReference type="PROSITE" id="PS01268">
    <property type="entry name" value="UPF0024"/>
    <property type="match status" value="1"/>
</dbReference>
<comment type="function">
    <text evidence="4">Responsible for synthesis of pseudouridine from uracil-13 in transfer RNAs.</text>
</comment>
<evidence type="ECO:0000313" key="7">
    <source>
        <dbReference type="EMBL" id="STD13805.1"/>
    </source>
</evidence>
<dbReference type="GO" id="GO:0160150">
    <property type="term" value="F:tRNA pseudouridine(13) synthase activity"/>
    <property type="evidence" value="ECO:0007669"/>
    <property type="project" value="UniProtKB-EC"/>
</dbReference>
<dbReference type="KEGG" id="cui:AFK65_15425"/>
<evidence type="ECO:0000313" key="8">
    <source>
        <dbReference type="Proteomes" id="UP000061974"/>
    </source>
</evidence>
<proteinExistence type="inferred from homology"/>
<dbReference type="InterPro" id="IPR020119">
    <property type="entry name" value="PsdUridine_synth_TruD_CS"/>
</dbReference>
<evidence type="ECO:0000259" key="5">
    <source>
        <dbReference type="PROSITE" id="PS50984"/>
    </source>
</evidence>
<feature type="binding site" evidence="4">
    <location>
        <position position="329"/>
    </location>
    <ligand>
        <name>substrate</name>
    </ligand>
</feature>
<dbReference type="InterPro" id="IPR001656">
    <property type="entry name" value="PsdUridine_synth_TruD"/>
</dbReference>
<comment type="similarity">
    <text evidence="1 4">Belongs to the pseudouridine synthase TruD family.</text>
</comment>
<evidence type="ECO:0000256" key="1">
    <source>
        <dbReference type="ARBA" id="ARBA00007953"/>
    </source>
</evidence>
<dbReference type="PANTHER" id="PTHR47811">
    <property type="entry name" value="TRNA PSEUDOURIDINE SYNTHASE D"/>
    <property type="match status" value="1"/>
</dbReference>
<organism evidence="6 8">
    <name type="scientific">Cronobacter universalis NCTC 9529</name>
    <dbReference type="NCBI Taxonomy" id="1074000"/>
    <lineage>
        <taxon>Bacteria</taxon>
        <taxon>Pseudomonadati</taxon>
        <taxon>Pseudomonadota</taxon>
        <taxon>Gammaproteobacteria</taxon>
        <taxon>Enterobacterales</taxon>
        <taxon>Enterobacteriaceae</taxon>
        <taxon>Cronobacter</taxon>
    </lineage>
</organism>
<dbReference type="Gene3D" id="3.30.2350.20">
    <property type="entry name" value="TruD, catalytic domain"/>
    <property type="match status" value="1"/>
</dbReference>
<dbReference type="Pfam" id="PF01142">
    <property type="entry name" value="TruD"/>
    <property type="match status" value="2"/>
</dbReference>
<dbReference type="InterPro" id="IPR043165">
    <property type="entry name" value="TruD_insert_sf"/>
</dbReference>
<dbReference type="InterPro" id="IPR042214">
    <property type="entry name" value="TruD_catalytic"/>
</dbReference>
<dbReference type="GO" id="GO:0031119">
    <property type="term" value="P:tRNA pseudouridine synthesis"/>
    <property type="evidence" value="ECO:0007669"/>
    <property type="project" value="UniProtKB-UniRule"/>
</dbReference>
<evidence type="ECO:0000256" key="4">
    <source>
        <dbReference type="HAMAP-Rule" id="MF_01082"/>
    </source>
</evidence>
<dbReference type="Proteomes" id="UP000254849">
    <property type="component" value="Unassembled WGS sequence"/>
</dbReference>
<dbReference type="GO" id="GO:0005829">
    <property type="term" value="C:cytosol"/>
    <property type="evidence" value="ECO:0007669"/>
    <property type="project" value="TreeGrafter"/>
</dbReference>
<dbReference type="PROSITE" id="PS50984">
    <property type="entry name" value="TRUD"/>
    <property type="match status" value="1"/>
</dbReference>
<feature type="binding site" evidence="4">
    <location>
        <position position="129"/>
    </location>
    <ligand>
        <name>substrate</name>
    </ligand>
</feature>
<feature type="binding site" evidence="4">
    <location>
        <position position="27"/>
    </location>
    <ligand>
        <name>substrate</name>
    </ligand>
</feature>
<dbReference type="InterPro" id="IPR011760">
    <property type="entry name" value="PsdUridine_synth_TruD_insert"/>
</dbReference>
<evidence type="ECO:0000256" key="3">
    <source>
        <dbReference type="ARBA" id="ARBA00023235"/>
    </source>
</evidence>
<keyword evidence="3 4" id="KW-0413">Isomerase</keyword>
<dbReference type="EMBL" id="UFYH01000001">
    <property type="protein sequence ID" value="STD13805.1"/>
    <property type="molecule type" value="Genomic_DNA"/>
</dbReference>
<dbReference type="FunFam" id="3.30.2340.10:FF:000001">
    <property type="entry name" value="tRNA pseudouridine synthase D"/>
    <property type="match status" value="1"/>
</dbReference>
<protein>
    <recommendedName>
        <fullName evidence="4">tRNA pseudouridine synthase D</fullName>
        <ecNumber evidence="4">5.4.99.27</ecNumber>
    </recommendedName>
    <alternativeName>
        <fullName evidence="4">tRNA pseudouridine(13) synthase</fullName>
    </alternativeName>
    <alternativeName>
        <fullName evidence="4">tRNA pseudouridylate synthase D</fullName>
    </alternativeName>
    <alternativeName>
        <fullName evidence="4">tRNA-uridine isomerase D</fullName>
    </alternativeName>
</protein>
<dbReference type="EC" id="5.4.99.27" evidence="4"/>
<dbReference type="CDD" id="cd02575">
    <property type="entry name" value="PseudoU_synth_EcTruD"/>
    <property type="match status" value="1"/>
</dbReference>
<dbReference type="Proteomes" id="UP000061974">
    <property type="component" value="Chromosome"/>
</dbReference>
<gene>
    <name evidence="4 6" type="primary">truD</name>
    <name evidence="6" type="synonym">ygbO</name>
    <name evidence="6" type="ORF">AFK65_15425</name>
    <name evidence="7" type="ORF">NCTC9529_03161</name>
</gene>
<evidence type="ECO:0000313" key="9">
    <source>
        <dbReference type="Proteomes" id="UP000254849"/>
    </source>
</evidence>
<dbReference type="EMBL" id="CP012257">
    <property type="protein sequence ID" value="ALB55980.1"/>
    <property type="molecule type" value="Genomic_DNA"/>
</dbReference>
<keyword evidence="9" id="KW-1185">Reference proteome</keyword>
<reference evidence="7 9" key="4">
    <citation type="submission" date="2018-06" db="EMBL/GenBank/DDBJ databases">
        <authorList>
            <consortium name="Pathogen Informatics"/>
            <person name="Doyle S."/>
        </authorList>
    </citation>
    <scope>NUCLEOTIDE SEQUENCE [LARGE SCALE GENOMIC DNA]</scope>
    <source>
        <strain evidence="9">NCTC 9529</strain>
        <strain evidence="7">NCTC9529</strain>
    </source>
</reference>